<comment type="caution">
    <text evidence="1">The sequence shown here is derived from an EMBL/GenBank/DDBJ whole genome shotgun (WGS) entry which is preliminary data.</text>
</comment>
<gene>
    <name evidence="1" type="ORF">LC586_14375</name>
</gene>
<reference evidence="1 2" key="1">
    <citation type="journal article" date="2021" name="Microorganisms">
        <title>Genome Evolution of Filamentous Cyanobacterium Nostoc Species: From Facultative Symbiosis to Free Living.</title>
        <authorList>
            <person name="Huo D."/>
            <person name="Li H."/>
            <person name="Cai F."/>
            <person name="Guo X."/>
            <person name="Qiao Z."/>
            <person name="Wang W."/>
            <person name="Yu G."/>
            <person name="Li R."/>
        </authorList>
    </citation>
    <scope>NUCLEOTIDE SEQUENCE [LARGE SCALE GENOMIC DNA]</scope>
    <source>
        <strain evidence="1 2">CHAB 5714</strain>
    </source>
</reference>
<evidence type="ECO:0000313" key="2">
    <source>
        <dbReference type="Proteomes" id="UP001199525"/>
    </source>
</evidence>
<dbReference type="EMBL" id="JAIVFQ010000017">
    <property type="protein sequence ID" value="MCC5600376.1"/>
    <property type="molecule type" value="Genomic_DNA"/>
</dbReference>
<name>A0ABS8I923_9NOSO</name>
<keyword evidence="2" id="KW-1185">Reference proteome</keyword>
<dbReference type="Proteomes" id="UP001199525">
    <property type="component" value="Unassembled WGS sequence"/>
</dbReference>
<accession>A0ABS8I923</accession>
<organism evidence="1 2">
    <name type="scientific">Nostoc favosum CHAB5714</name>
    <dbReference type="NCBI Taxonomy" id="2780399"/>
    <lineage>
        <taxon>Bacteria</taxon>
        <taxon>Bacillati</taxon>
        <taxon>Cyanobacteriota</taxon>
        <taxon>Cyanophyceae</taxon>
        <taxon>Nostocales</taxon>
        <taxon>Nostocaceae</taxon>
        <taxon>Nostoc</taxon>
        <taxon>Nostoc favosum</taxon>
    </lineage>
</organism>
<dbReference type="RefSeq" id="WP_229485452.1">
    <property type="nucleotide sequence ID" value="NZ_JAIVFQ010000017.1"/>
</dbReference>
<evidence type="ECO:0000313" key="1">
    <source>
        <dbReference type="EMBL" id="MCC5600376.1"/>
    </source>
</evidence>
<proteinExistence type="predicted"/>
<protein>
    <submittedName>
        <fullName evidence="1">Uncharacterized protein</fullName>
    </submittedName>
</protein>
<sequence>MLCVAVHLVTLQLLALVAHYPKWSSQSDRALALNNFINKRSLQLKPTNF</sequence>